<dbReference type="InterPro" id="IPR001452">
    <property type="entry name" value="SH3_domain"/>
</dbReference>
<evidence type="ECO:0000256" key="1">
    <source>
        <dbReference type="ARBA" id="ARBA00004123"/>
    </source>
</evidence>
<feature type="region of interest" description="Disordered" evidence="15">
    <location>
        <begin position="2014"/>
        <end position="2033"/>
    </location>
</feature>
<dbReference type="GO" id="GO:0009653">
    <property type="term" value="P:anatomical structure morphogenesis"/>
    <property type="evidence" value="ECO:0007669"/>
    <property type="project" value="UniProtKB-ARBA"/>
</dbReference>
<reference evidence="16" key="1">
    <citation type="submission" date="2020-05" db="UniProtKB">
        <authorList>
            <consortium name="EnsemblMetazoa"/>
        </authorList>
    </citation>
    <scope>IDENTIFICATION</scope>
    <source>
        <strain evidence="16">Aabys</strain>
    </source>
</reference>
<evidence type="ECO:0000256" key="10">
    <source>
        <dbReference type="ARBA" id="ARBA00023157"/>
    </source>
</evidence>
<feature type="region of interest" description="Disordered" evidence="15">
    <location>
        <begin position="902"/>
        <end position="1026"/>
    </location>
</feature>
<dbReference type="SUPFAM" id="SSF48726">
    <property type="entry name" value="Immunoglobulin"/>
    <property type="match status" value="11"/>
</dbReference>
<feature type="compositionally biased region" description="Basic and acidic residues" evidence="15">
    <location>
        <begin position="5149"/>
        <end position="5158"/>
    </location>
</feature>
<feature type="compositionally biased region" description="Basic and acidic residues" evidence="15">
    <location>
        <begin position="1759"/>
        <end position="1773"/>
    </location>
</feature>
<keyword evidence="11" id="KW-0514">Muscle protein</keyword>
<dbReference type="VEuPathDB" id="VectorBase:MDOMA2_003374"/>
<evidence type="ECO:0000256" key="4">
    <source>
        <dbReference type="ARBA" id="ARBA00022443"/>
    </source>
</evidence>
<feature type="region of interest" description="Disordered" evidence="15">
    <location>
        <begin position="1478"/>
        <end position="1597"/>
    </location>
</feature>
<feature type="compositionally biased region" description="Basic residues" evidence="15">
    <location>
        <begin position="3900"/>
        <end position="3909"/>
    </location>
</feature>
<feature type="region of interest" description="Disordered" evidence="15">
    <location>
        <begin position="3240"/>
        <end position="3412"/>
    </location>
</feature>
<feature type="compositionally biased region" description="Basic and acidic residues" evidence="15">
    <location>
        <begin position="2839"/>
        <end position="2855"/>
    </location>
</feature>
<feature type="compositionally biased region" description="Basic and acidic residues" evidence="15">
    <location>
        <begin position="3254"/>
        <end position="3263"/>
    </location>
</feature>
<feature type="compositionally biased region" description="Acidic residues" evidence="15">
    <location>
        <begin position="4894"/>
        <end position="4903"/>
    </location>
</feature>
<feature type="region of interest" description="Disordered" evidence="15">
    <location>
        <begin position="643"/>
        <end position="667"/>
    </location>
</feature>
<dbReference type="VEuPathDB" id="VectorBase:MDOA013997"/>
<feature type="compositionally biased region" description="Basic and acidic residues" evidence="15">
    <location>
        <begin position="3699"/>
        <end position="3738"/>
    </location>
</feature>
<feature type="region of interest" description="Disordered" evidence="15">
    <location>
        <begin position="5565"/>
        <end position="5623"/>
    </location>
</feature>
<feature type="region of interest" description="Disordered" evidence="15">
    <location>
        <begin position="4070"/>
        <end position="4314"/>
    </location>
</feature>
<dbReference type="CDD" id="cd11856">
    <property type="entry name" value="SH3_p47phox_like"/>
    <property type="match status" value="1"/>
</dbReference>
<feature type="region of interest" description="Disordered" evidence="15">
    <location>
        <begin position="1425"/>
        <end position="1449"/>
    </location>
</feature>
<feature type="region of interest" description="Disordered" evidence="15">
    <location>
        <begin position="4894"/>
        <end position="4916"/>
    </location>
</feature>
<feature type="compositionally biased region" description="Basic and acidic residues" evidence="15">
    <location>
        <begin position="4816"/>
        <end position="4845"/>
    </location>
</feature>
<dbReference type="GO" id="GO:0045989">
    <property type="term" value="P:positive regulation of striated muscle contraction"/>
    <property type="evidence" value="ECO:0007669"/>
    <property type="project" value="UniProtKB-ARBA"/>
</dbReference>
<feature type="region of interest" description="Disordered" evidence="15">
    <location>
        <begin position="3014"/>
        <end position="3040"/>
    </location>
</feature>
<feature type="region of interest" description="Disordered" evidence="15">
    <location>
        <begin position="2582"/>
        <end position="2602"/>
    </location>
</feature>
<feature type="compositionally biased region" description="Basic and acidic residues" evidence="15">
    <location>
        <begin position="92"/>
        <end position="109"/>
    </location>
</feature>
<evidence type="ECO:0000256" key="5">
    <source>
        <dbReference type="ARBA" id="ARBA00022490"/>
    </source>
</evidence>
<feature type="region of interest" description="Disordered" evidence="15">
    <location>
        <begin position="4639"/>
        <end position="4686"/>
    </location>
</feature>
<dbReference type="FunFam" id="2.60.40.10:FF:000050">
    <property type="entry name" value="Titin isoform B"/>
    <property type="match status" value="2"/>
</dbReference>
<name>A0A1I8NDA0_MUSDO</name>
<dbReference type="SMART" id="SM00408">
    <property type="entry name" value="IGc2"/>
    <property type="match status" value="11"/>
</dbReference>
<evidence type="ECO:0000256" key="3">
    <source>
        <dbReference type="ARBA" id="ARBA00006692"/>
    </source>
</evidence>
<feature type="compositionally biased region" description="Basic residues" evidence="15">
    <location>
        <begin position="3373"/>
        <end position="3382"/>
    </location>
</feature>
<feature type="compositionally biased region" description="Basic residues" evidence="15">
    <location>
        <begin position="4193"/>
        <end position="4207"/>
    </location>
</feature>
<dbReference type="InterPro" id="IPR036179">
    <property type="entry name" value="Ig-like_dom_sf"/>
</dbReference>
<feature type="region of interest" description="Disordered" evidence="15">
    <location>
        <begin position="7495"/>
        <end position="7517"/>
    </location>
</feature>
<feature type="compositionally biased region" description="Basic residues" evidence="15">
    <location>
        <begin position="3818"/>
        <end position="3827"/>
    </location>
</feature>
<feature type="compositionally biased region" description="Basic residues" evidence="15">
    <location>
        <begin position="1858"/>
        <end position="1867"/>
    </location>
</feature>
<feature type="region of interest" description="Disordered" evidence="15">
    <location>
        <begin position="2520"/>
        <end position="2560"/>
    </location>
</feature>
<feature type="compositionally biased region" description="Basic and acidic residues" evidence="15">
    <location>
        <begin position="4353"/>
        <end position="4370"/>
    </location>
</feature>
<feature type="compositionally biased region" description="Low complexity" evidence="15">
    <location>
        <begin position="1203"/>
        <end position="1217"/>
    </location>
</feature>
<dbReference type="SUPFAM" id="SSF49265">
    <property type="entry name" value="Fibronectin type III"/>
    <property type="match status" value="3"/>
</dbReference>
<feature type="compositionally biased region" description="Basic and acidic residues" evidence="15">
    <location>
        <begin position="1787"/>
        <end position="1796"/>
    </location>
</feature>
<keyword evidence="4" id="KW-0728">SH3 domain</keyword>
<feature type="compositionally biased region" description="Basic residues" evidence="15">
    <location>
        <begin position="119"/>
        <end position="130"/>
    </location>
</feature>
<feature type="compositionally biased region" description="Basic and acidic residues" evidence="15">
    <location>
        <begin position="3016"/>
        <end position="3029"/>
    </location>
</feature>
<dbReference type="InterPro" id="IPR003598">
    <property type="entry name" value="Ig_sub2"/>
</dbReference>
<feature type="compositionally biased region" description="Basic and acidic residues" evidence="15">
    <location>
        <begin position="3277"/>
        <end position="3293"/>
    </location>
</feature>
<feature type="region of interest" description="Disordered" evidence="15">
    <location>
        <begin position="5491"/>
        <end position="5510"/>
    </location>
</feature>
<feature type="compositionally biased region" description="Basic and acidic residues" evidence="15">
    <location>
        <begin position="1271"/>
        <end position="1296"/>
    </location>
</feature>
<feature type="compositionally biased region" description="Acidic residues" evidence="15">
    <location>
        <begin position="1774"/>
        <end position="1786"/>
    </location>
</feature>
<feature type="compositionally biased region" description="Basic residues" evidence="15">
    <location>
        <begin position="1527"/>
        <end position="1537"/>
    </location>
</feature>
<feature type="region of interest" description="Disordered" evidence="15">
    <location>
        <begin position="4749"/>
        <end position="4779"/>
    </location>
</feature>
<dbReference type="FunFam" id="2.60.40.10:FF:001138">
    <property type="entry name" value="Sallimus, isoform P"/>
    <property type="match status" value="1"/>
</dbReference>
<dbReference type="Gene3D" id="2.60.40.10">
    <property type="entry name" value="Immunoglobulins"/>
    <property type="match status" value="16"/>
</dbReference>
<dbReference type="GO" id="GO:0030018">
    <property type="term" value="C:Z disc"/>
    <property type="evidence" value="ECO:0007669"/>
    <property type="project" value="UniProtKB-ARBA"/>
</dbReference>
<dbReference type="InterPro" id="IPR036028">
    <property type="entry name" value="SH3-like_dom_sf"/>
</dbReference>
<keyword evidence="5" id="KW-0963">Cytoplasm</keyword>
<feature type="compositionally biased region" description="Basic and acidic residues" evidence="15">
    <location>
        <begin position="3383"/>
        <end position="3392"/>
    </location>
</feature>
<dbReference type="GO" id="GO:0060298">
    <property type="term" value="P:positive regulation of sarcomere organization"/>
    <property type="evidence" value="ECO:0007669"/>
    <property type="project" value="UniProtKB-ARBA"/>
</dbReference>
<dbReference type="InterPro" id="IPR052385">
    <property type="entry name" value="Obscurin/Obscurin-like_Reg"/>
</dbReference>
<feature type="region of interest" description="Disordered" evidence="15">
    <location>
        <begin position="4940"/>
        <end position="4960"/>
    </location>
</feature>
<keyword evidence="13" id="KW-0393">Immunoglobulin domain</keyword>
<evidence type="ECO:0000256" key="8">
    <source>
        <dbReference type="ARBA" id="ARBA00022741"/>
    </source>
</evidence>
<feature type="compositionally biased region" description="Basic residues" evidence="15">
    <location>
        <begin position="356"/>
        <end position="367"/>
    </location>
</feature>
<proteinExistence type="inferred from homology"/>
<feature type="compositionally biased region" description="Basic and acidic residues" evidence="15">
    <location>
        <begin position="2654"/>
        <end position="2681"/>
    </location>
</feature>
<feature type="region of interest" description="Disordered" evidence="15">
    <location>
        <begin position="3521"/>
        <end position="3630"/>
    </location>
</feature>
<dbReference type="FunFam" id="2.60.40.10:FF:000031">
    <property type="entry name" value="Myosin-binding protein C, slow type"/>
    <property type="match status" value="1"/>
</dbReference>
<dbReference type="CDD" id="cd00096">
    <property type="entry name" value="Ig"/>
    <property type="match status" value="1"/>
</dbReference>
<dbReference type="InterPro" id="IPR003599">
    <property type="entry name" value="Ig_sub"/>
</dbReference>
<feature type="compositionally biased region" description="Basic and acidic residues" evidence="15">
    <location>
        <begin position="1514"/>
        <end position="1526"/>
    </location>
</feature>
<feature type="compositionally biased region" description="Basic and acidic residues" evidence="15">
    <location>
        <begin position="1432"/>
        <end position="1442"/>
    </location>
</feature>
<feature type="region of interest" description="Disordered" evidence="15">
    <location>
        <begin position="579"/>
        <end position="631"/>
    </location>
</feature>
<dbReference type="SUPFAM" id="SSF50044">
    <property type="entry name" value="SH3-domain"/>
    <property type="match status" value="1"/>
</dbReference>
<feature type="region of interest" description="Disordered" evidence="15">
    <location>
        <begin position="4429"/>
        <end position="4536"/>
    </location>
</feature>
<feature type="region of interest" description="Disordered" evidence="15">
    <location>
        <begin position="1252"/>
        <end position="1360"/>
    </location>
</feature>
<dbReference type="PROSITE" id="PS50835">
    <property type="entry name" value="IG_LIKE"/>
    <property type="match status" value="11"/>
</dbReference>
<dbReference type="GO" id="GO:0030154">
    <property type="term" value="P:cell differentiation"/>
    <property type="evidence" value="ECO:0007669"/>
    <property type="project" value="UniProtKB-ARBA"/>
</dbReference>
<feature type="compositionally biased region" description="Basic residues" evidence="15">
    <location>
        <begin position="1726"/>
        <end position="1740"/>
    </location>
</feature>
<feature type="compositionally biased region" description="Basic and acidic residues" evidence="15">
    <location>
        <begin position="5589"/>
        <end position="5601"/>
    </location>
</feature>
<feature type="compositionally biased region" description="Acidic residues" evidence="15">
    <location>
        <begin position="1331"/>
        <end position="1340"/>
    </location>
</feature>
<dbReference type="PROSITE" id="PS50002">
    <property type="entry name" value="SH3"/>
    <property type="match status" value="1"/>
</dbReference>
<keyword evidence="6" id="KW-0597">Phosphoprotein</keyword>
<sequence>GDKQEVTKIETVEEDDKQPETTVTVEEEKPKEVQELPEEEHVVESISEDGTPKKKKIRTRVIKKVKGDKQEVTKIETVEEDDKQPETTVTVEEEKPKEVQELPEEEHVVESISEDGTPKKKKIRTKTTKKVRGDKEETTTVETVEEEGEKPETIITVVESSIPSGDNKPIKLKRVIRVKQPDDAETIVELPEQKAVIMSQKEDGTPTKTVVKTKVIKKLKGDKMEITKIRTVEEFEKEPVTTVTVEDFIEPFPELEEEKVEPVLQLPEETITEDYTDKEGTTKIRKIKKKTIKKSLGDKDELTEIQIVEDEGEEPKYIVTVKEVEKADVPDENAVESLELPKLETVFETESSDGKKTKKTVKTRSFKKPLDSETDELTTIQIVEDDKDETPVATVNIKEISADESPTESVPIVELPEEIIESHDIDEDDKPKKKTTRKRTFKKDVSPEPEYYQIQTIEEEGKEPYSLIQVVSEGELHDIIDISLLDDEKTPKTETKMPKSKKPKEAKPIPQQEKTTDEKPVFITTFKSVQNEDGETVIETESKKVTQEEGVLVEEVLSDTEPIKEQDEAAPSQLEIVEVSDVTDQENKAYTITEPDDVSEDTPQTTPLTKPKTPKTKKPTKTFGVIDEQPEIELLPEEVVKIVMSPSEEDKQDDEQRPESVEEKTTTVKKRKIKKKLGDQEQIIEVITTQKPGQEEEVTVVVTEDDKTTEDQTTTEDYKVRVTDGQTVTKTKEKKTTKRKTSVSKKKVNKDDLFEYIEFLIQQEIPKTVLQEYKRTELEQPQQARRDSSVVKPLKLVPMKIEKVELKKSRPIEITSVAEFPQMLKLKAPKQKPAEVKPKKEKVPFKTKKLKSWINFIPYAPYNFKFTITELDTKRGRGELSRNIEEALLLIKKRPKTFKPLEFEEEELEKPSFYEEEEISQPQEEQPQQKYKRPKKPKKETEQPEERKLKLGKGKIPTEPEFSEEVVLKPISAKNDEEETPTDTANIPETTRPKKKKSKKPSDQDTGLTFIPQESEDKPESETESISEVLEVIEHKPETTTEDQLDGEIAKRPITKKKRKLVQKTTNAEHVIEIVETPLGDTTDEKLYEITITTTEAEGVDQPEKTIVKKKKKVKTMKPQEIEELIQELQEQPVDKTFDEPCYEVSLKELPAEIVSEEDERKVTQTKRKIRHKKGDKEEIIEIVETQPDDKAEEPTYEVVVTTTEATAPEEQPGEEQPPTRRRIKKMKKHELDEYIQQLIEAEIPKTELERFEKLEFTKTPKKVKKPKKQVKQEEPQTGEAHEIGVSEFEPVEKKPKEKKPKRAPKPAEAVEVTETPESYDEHYIKVSDTQPEESELLEQETERIPIGFKETTEEKPHQQEVVVEEITEQTETIVRTSEDGKVEEKTKTKRKIKKKIGDKTYEITVIDEQSEDQPEVELTVITKEFMPEQPAETKEPEEAPKKPKKIKKTIKKEELDEYLVRIINEQPEAFESIEEKLAEKPKSKKKKPQEVDESIFAVKTIVEDLPEEEQTITEEKPHDQVEKKDKKPKTPKSKKVKISESMGKQPEDVTEEVGLVESEEKPQEEQPNEDFTIGISEAEQPKQKPKSKRPKAKKPEEVIEEYTVRIEELQPETTTHIITDERGEEVKQTITKKKLKKKEGSKEYLIEIVESYVENKPEADVEIITTELLTEDTPEDMPTEPIKIKKFKKKPKSQDDYDAYIQELIEREIPKTELEEYEVTEVEGKRKKKPKTVKKHHKKTTEIIDGVPVTVHEFDVKEVVPQEVEQPEKPVEVIEEEQPETQETPDDFRFAMKEEEPQDAAAPDDIVQVKESKPKPKKTKPSKVKVTEERAPVEVEELDQITEVVEQPNEEGEAKKRTVTKRRVKTKTGPEEKLFEISQVVEDDQPTAEITIVEITESEETPEELPEVVMKPIKKVKKMPKEQIQEFVVKVIEEYVTPTVYAVEEEQPVTVAEVEQRTETVEERTETGEVKKKTVTKRKVKTKAGPEEKVFEITEITHDDQPTSEVTIVEMAESMPEDKPKPKDKKHVTKTKRVPVDEIQEFVINVLEEYVAPTVFEEEKPVEVEEISQVTEIIEEPKESGEVKKKTVTKRKIKTKSGPEEKIFEISEVTEDDKPNAEVTIVEITESEVTPEEKIEEIKPVKKSKKVPKEQIKEFVINVIEEYVTPTVFEVEEDEEDEKEKPEVKVEEISEITEILEQPKDNGEVKKKTVTKRKIKTKAGPEEKVFEISEVTEDDRPNAEVTIVEITESEVKPVEPIEEIKPVKKSKKVPKEQIKEFIINVIEEYVTPTVFETDEEEKPEVKVEDISETTVVQEQSTDNGEIKKKTVTKRKIKTKAGAEEKVFEISEVIEDDKPNAEVTIVEIAESEVKPVETIEEIKPVKKSKKVPKEQIKEFIINVIEEYVTPTLFEEEEDKPKPKPKKSKPTKVQETEAEEQTHEEKPEKRKPKEKKPKATKEEPTQLKEYSVRIEELQPEVITQDIVDENGEEVKQVVTKRKLKKKEGDKEYLIEIVESYVENKPETEVEITTTELVPEERPEEEKPQPVKVKKIKKKTSPHDDHDAYIQQLIDQEISKTQLEEFETMEFESTPKTKPKTVKKHHKKTTKIVEGVPVTVHEFDIQELTPQEEEYVDKPIEVIEEDVEKPQEQIAEDYEISYKEDQDRPEEKPVTEDVVEFKEDKPSKPKKPKKQKVDVREEQPVLVEELEQVTVTVEETNDKGELKPKTITKRKLKTKTGPEEKIFEVSEVKEEDQPTSEVTIVEITEIEEANEEQPEQPKEKKVVKKVKRVPKEQLEDYIVNVIEEYVQQEPIEKEAAPEAPTETTEEKPVEKAKKPKKQKVAVKEEPQPEVVESKEQEQPEESEVFEKKQPQTQESYEISIEEGRAEQTVEEKDVPKKPKKSKSKMPQKSEDHKSYTIKMSSLDEAPQPEEEIEEIPTIKEIPQEPSHEELPISIVEVERKEEEHEVVNEKGEVEKEKVTKRKIKKQVGDKQEIIEIVETQKGDEQPVAEVTVITSEAEPVKEADKPIEGKPSKPKKTKKVKKDDLDEYIRKLIEQDIPKTELEKYEKIEIDAPVKLKKKPKQLVREKPKTAKLEDKPQEEAEEVREIAIEEAQPKEKPDEYPVRVVELESQKEEVQIVDDSGDVKTQKITKRKIKKQVGPKEEIIEIVEKQVDDEEPVAEITVTAVEPETVEEEQPKEDQPKKPKKSKKIPKDELQDYIQKLIEEDIPKTELETYEKIDIEKPIKLKKKPTHKVKKTEEAPKEEATPAVEEVELSEEQPEQKETPEDIFKVTVEVKEDETPEVEKPLEMTIEETDVKKEKKKKLKVKPVEEQKPQQPEEQSEEEQKIIVEESTPQTDTREYEIKDVPEEEVKPKVTPKKPKEKKPKVEAEKPDESPQFEIAVKETSPIPEEPEPFKIEVVETHTEEVEKVNDEGIVEKQTVTKRKIKRQQGPKEDIIEIVEIKTDDQPEVEVTILESEPQEETTEDKPRTPKKKTKKVKKDDLYDYIQKLIEQDIPKTALEKYAKIEFEPRPKNATEDDYPIEMKEEQPSEEEKPKKKPKTKKPKESPEQPEQPSAEIRIVEEEVEEKQPLPVVEVVESEPIEVHVEEVPDDQGKPKQKTTKKRTLTKKVDDEKDSTIHVVTVHEEDSNEVTLIIDEVPIDEPVVEETEPVLPSEEPKPVKKPKKIIKKVKKDEVDDYIQRLIDEEIPKTTLEQYEKIEMPEKTKPTDETPQDDVKEKPKKEKKKPLKPTKVEEKPDEKPEEDTLHEFSITETKHTETQPTTTTEEQPKQIEDLEQTETPESHKVTTTVTEDIAPDTKTTTKHKTKPKKQTSEAPIVHQDYAINVIEELPEEKEEPVEDVIHQIRTIEEYPEDKDESHPIEVIEEVVEETKEDETPEDAGKPKKTKKKVIRKKTEDHDAIIQKLLEQEIEKTELEKFEKIEFEKPKKIKPEAELLEPIKIVRRDQKPKKVVIVDAAEVPQMIKLKPSKRKERPVEEQTVQLPAFKLKSRMVMVQYPPELLKPVITEIGAVKEVGELSRNIEEAEELLKFKPRKVKKLKKIKDDLEKVELEKYEKYVSSEEEPEAKEPYKKPEKPSKVEEKPEEVKLKLGKGKKKPLEEEQPESVSLKKIPQKPKPEEEVLEEKTIKKHKVVVKEEEPQPEEPKYEMKPLEPLEFEDIEHPKEVLEPLEFPEAPKKDKKVPKTKPKSKPKPKPEQEMNVTEIVPGKPKEPEEQPEEAVKFRIPESKPEEEPTAEVKLKPVRKEEVPETPVELPVKMVPEEQPKEKSPSPVVEVKEEKPKKPKTKKEKPKQAEVVEEKPQPEFEVAVQEEIVQEEKPIEEKVDKVKIKKKVPKEKPQEEVKVVEEEVDQPKEPEEIPTEYKITTTVIEPEEVPEAYKVRVVDTDEKQVTVEELVEEKTVIRRKKVKPTVPEEYEYTVEEPQPEPVVEEEPSEEVTFEVKKPEPQPISEEVTIVETVEQPKQEETVEEQVVKKKKPKKKVTTEEEANVEIKHEAPEEKPIEEVVVEEPIEETVEEPKPQVYDITVKETEAVEPVPEVVEEVVEEKPKPKPKPKKVAEVFPSYEIKTIETEAEKPVAVEEEQPEEVQFSVKPKRPVELHEEFEASVSLTEPKPVEQIEVETKLKAKKPKKPKKVEEESTQLEVKITETEEKPVEEEIVEEEPKPVEVIEHKPVEEQPQEFKIKVSEEQVVQEEEEPQVVEVAIKPKKVVEKPAEEPDAEFVLTESKPIEEVTEEARIKTKKTKKKPKEEAAAELKVTVTEEAPVEQEEVVEEVAEVTTIVEEKPAEKPKEYKFKVKESQVPKEEKVEEIPEVPKPREKSVPKEEAPVEEVKVVTTVPTEEPIQEETKTVKKKTKKPKEEVPKEHAIKVVEEVVQKPAEVVEEQPVEEVPAEEKPEEQYPEHKVKILEETPQFITEEEEQQEVKVIRRKKPKATEEPEEQVVLAPQKPVEDVEETKIVKKKPKKPVVEEAQAELKVTVVEESPEEKPEVVEIVEEEEIKELPKVEEVIEEYPEHKVRIIEESPQFVTEEEEQQEVKVIRRKKPKVTEVPEEPEEQVVLAPQQKPVEDVEETTVIKKKPKKPVIEEAQAELKVTVVEEQPDEQPQIVEIVEEEEIKELPKVEEVVEEAPVTYGFSVKETEPEKVDETPEEVFQLPKKKPSLKEEPEEQVTLVTKKPTQEVSEEVSIKKKTKKPKKTEEVAVEQTVKVEEEVPQTEEVHVIEEVEEIEEKPQVVEEVPKVVEITESEVKEVKHKEYKFGVIETEPEEAPKEEVVEEEVTVAKKPKVPKPEVTEEPEVEVTLKPQPKEEQVPEETAVVKKKSKPKPKEEAAAELKVQVIEEVAPEPEVVEEIEEVAVVKKKPKKPVQVEEIDEGDVVLKRPKAKTEEVEEEVTQVTLKPKKTPKVEEEDFALEVKLPMEKPIAQEETSEETVQLKKKKKPVKPLEEASDELVIKKEAVVERPIEIEEEEIIEEALVKRRKPSKPFEPTYEEHSEEEVSLALKKPKQVDAGVSEEATVVKKRPKKPPTHDEAAAELHIVQKPEVEEVQEEVEEIDEVVIKPKSKPKPKPQQVTEEEEQEFTIKKEPKKKEEIPEFTGVETVTLRPKKPKKTTEEVDQEFNIALDSYAEEEISMGSKIKLKKPIKKTYGEEAGEASIKIMKDYDDGNAVIIEEIHDDTDIEEDIFDEEADAYQVEELPLDEVDIKRKKKVSSKPRYSIHNEDEEQVLIGFARPKSDSVTYEEDTFTLKKKKKLVAQVYNEEGASLNITRVMDVDESGEENVMFSICTYIADTDEAINLVEGEKVYVIGRHSSEWWFVKKSTTEEEGWVPAQYLMEPNEYVQYVQKKLHEKIDKLPVFERPGPEEKPIAPKFIQQLQPIHTPEGYTIQLECKVEGVPRPQITWFRETAVIKPSQDFQIFYDDDNVATLVISQVFAEDAGKYTCVAKNVAGFTSTTTEVTVETVVSENASERKSISRESSLADILEGIPPTFSRKPKAQYVDEDSDVVLECRLVAVPEPDIVWTYNDEEIDSKVIKNVTVVTESDMHMYCTVVHIKKVKKSQEGTYEVIATNREGEARLPIKLKVRTKDKEAPHILEPLRNMVIREGESVVLTTQIVGNPAPKVTWYRNGKPVKKGDIKSENGVHTLTLISPKCEEAGEYTVKAENPLGSVETTANLTIEEPPSDNGEPPFFVERFEEQIVKPKSTIRLVAKVSGNPVPEVAWLFNNSPLQPDDRIQQRYDGENIELTIKNANPEVDSGDYKCIASNPLGKTSHGARVIVEVDKVTFTKKLKSKITIEEIQSLTLECETSHVVATKWFFNGKELSGMDHRVVVDEGKVHKLVIKNTNLKDSGKYVCKVKKLETESTVEVLKRKPEFIKPLEDCEITEKDTAILEVEISIDQPEVQWFKDGEKITPEKKNIDSIKDGKVHRLIIRDATKHDAGEYSCKFEDQVCKCEVKVIELPPEIIKPLEDVTVTEGETATFTVELDKEDALVKWFKDGKELPLTERIQSSTDGKHQTITIKKAKPSDMGEYSVQVGEQTSKAKLTVEEPLVDFVLRLPDVTLATKNADAEFTVELSKPDVELTWFKKGKPIKPNKKHEVFVEGTVRRLVIHNADDEDAGEISCQAANVTSNTKLCVEEVKTAPIITSDKDQTIKVKENEDVTFTVKYTGVPQPEAEWSTSKKVIVKSKRHIPTIDEQSASLTIKKVVEEDEDNYTLKLVNPVGEAEASLHLVIMRKPKAPGTPQALEVMHDSITLYWKAPEDDGNAEIQEYILEYKDVKTEKWTEVRKIKDTTFTLSKLIVDTEYVFRTIAVNEVGPSPPSPLSPPIRLMAQVKKEKPTVQEPLQDTTTELNKEVTLSCVFGGVPEPKVVWKKNGKVIEETTTTTTVYENRVAKCTIKNTTPESEAEYTCVATNEVGSVETSCRLIIREKPSVEVEDKYLAQKLRTNTNLTIPATIRGYPQPKITWYKETTTIKKTKRQTIETTETTTTLSVEQLTREDSGRYKVVAENESGSSSAECVVQVIDKPSRPQTLDIKETKKDSVKLEWTPPADDGGMEITKYILEKCELQKKVWMKVSEFEKDITSHTVQKLSTDVEYRFRIVAVNPIGESEPTESETVILTRKEKPSPPRKPIDVSGMNDTSFTLSWEVPESDGGSKIIEYIVEIKEFQEKEYRLFGSTNGNTPNIRITNVIKNKAYTFRIYAKNEVGTSEALETDEKIVVQRKINENIAPPSPPRNLRCPDITNRSVTLDWESPAHNGGSEITGYIVEKRSATSTTWAQVISLDANCFQYTVDNLKEKSEYWFRVSAENVAGVGAPAVTDIVALKTHATVPSPPTAPLEARVIGANTHVFEWGMPESDGGAPLLGYHIAIRDMKKSMWIEVGRVPAGVLRFQIKDMQEKHNYKIRIFAKNEIGLSEPLESEEPYHVETSGHPALPEEERTEMSSCNTSSWLRMHHMVADIHSYARQKLLRHDEYFFRIWAELPGNKRPPLQRSKSISTEHKMKIKTKKQ</sequence>
<feature type="compositionally biased region" description="Acidic residues" evidence="15">
    <location>
        <begin position="4429"/>
        <end position="4451"/>
    </location>
</feature>
<feature type="region of interest" description="Disordered" evidence="15">
    <location>
        <begin position="3182"/>
        <end position="3212"/>
    </location>
</feature>
<feature type="compositionally biased region" description="Low complexity" evidence="15">
    <location>
        <begin position="920"/>
        <end position="929"/>
    </location>
</feature>
<feature type="compositionally biased region" description="Basic and acidic residues" evidence="15">
    <location>
        <begin position="3081"/>
        <end position="3101"/>
    </location>
</feature>
<feature type="region of interest" description="Disordered" evidence="15">
    <location>
        <begin position="4587"/>
        <end position="4606"/>
    </location>
</feature>
<dbReference type="SMART" id="SM00326">
    <property type="entry name" value="SH3"/>
    <property type="match status" value="1"/>
</dbReference>
<keyword evidence="9" id="KW-0067">ATP-binding</keyword>
<feature type="region of interest" description="Disordered" evidence="15">
    <location>
        <begin position="5293"/>
        <end position="5342"/>
    </location>
</feature>
<dbReference type="Gene3D" id="2.30.30.40">
    <property type="entry name" value="SH3 Domains"/>
    <property type="match status" value="1"/>
</dbReference>
<feature type="compositionally biased region" description="Acidic residues" evidence="15">
    <location>
        <begin position="903"/>
        <end position="919"/>
    </location>
</feature>
<accession>A0A1I8NDA0</accession>
<feature type="region of interest" description="Disordered" evidence="15">
    <location>
        <begin position="3466"/>
        <end position="3497"/>
    </location>
</feature>
<feature type="compositionally biased region" description="Low complexity" evidence="15">
    <location>
        <begin position="602"/>
        <end position="611"/>
    </location>
</feature>
<feature type="region of interest" description="Disordered" evidence="15">
    <location>
        <begin position="5062"/>
        <end position="5084"/>
    </location>
</feature>
<dbReference type="SMART" id="SM00060">
    <property type="entry name" value="FN3"/>
    <property type="match status" value="5"/>
</dbReference>
<feature type="compositionally biased region" description="Basic and acidic residues" evidence="15">
    <location>
        <begin position="26"/>
        <end position="43"/>
    </location>
</feature>
<feature type="compositionally biased region" description="Basic residues" evidence="15">
    <location>
        <begin position="2591"/>
        <end position="2602"/>
    </location>
</feature>
<feature type="region of interest" description="Disordered" evidence="15">
    <location>
        <begin position="5144"/>
        <end position="5188"/>
    </location>
</feature>
<feature type="region of interest" description="Disordered" evidence="15">
    <location>
        <begin position="3663"/>
        <end position="3682"/>
    </location>
</feature>
<feature type="region of interest" description="Disordered" evidence="15">
    <location>
        <begin position="1759"/>
        <end position="1832"/>
    </location>
</feature>
<feature type="compositionally biased region" description="Basic and acidic residues" evidence="15">
    <location>
        <begin position="704"/>
        <end position="716"/>
    </location>
</feature>
<feature type="region of interest" description="Disordered" evidence="15">
    <location>
        <begin position="1721"/>
        <end position="1740"/>
    </location>
</feature>
<feature type="region of interest" description="Disordered" evidence="15">
    <location>
        <begin position="694"/>
        <end position="716"/>
    </location>
</feature>
<feature type="compositionally biased region" description="Basic and acidic residues" evidence="15">
    <location>
        <begin position="1955"/>
        <end position="1973"/>
    </location>
</feature>
<keyword evidence="7" id="KW-0677">Repeat</keyword>
<feature type="compositionally biased region" description="Basic and acidic residues" evidence="15">
    <location>
        <begin position="2879"/>
        <end position="2894"/>
    </location>
</feature>
<dbReference type="FunFam" id="2.60.40.10:FF:001238">
    <property type="entry name" value="Sallimus, isoform P"/>
    <property type="match status" value="1"/>
</dbReference>
<protein>
    <recommendedName>
        <fullName evidence="14">Titin</fullName>
    </recommendedName>
</protein>
<feature type="region of interest" description="Disordered" evidence="15">
    <location>
        <begin position="5515"/>
        <end position="5540"/>
    </location>
</feature>
<keyword evidence="10" id="KW-1015">Disulfide bond</keyword>
<feature type="region of interest" description="Disordered" evidence="15">
    <location>
        <begin position="4353"/>
        <end position="4374"/>
    </location>
</feature>
<feature type="region of interest" description="Disordered" evidence="15">
    <location>
        <begin position="3078"/>
        <end position="3101"/>
    </location>
</feature>
<dbReference type="FunFam" id="2.60.40.10:FF:000147">
    <property type="entry name" value="Myosin light chain kinase"/>
    <property type="match status" value="1"/>
</dbReference>
<dbReference type="EnsemblMetazoa" id="MDOA013997-RB">
    <property type="protein sequence ID" value="MDOA013997-PB"/>
    <property type="gene ID" value="MDOA013997"/>
</dbReference>
<feature type="region of interest" description="Disordered" evidence="15">
    <location>
        <begin position="2803"/>
        <end position="2929"/>
    </location>
</feature>
<dbReference type="Pfam" id="PF00018">
    <property type="entry name" value="SH3_1"/>
    <property type="match status" value="1"/>
</dbReference>
<evidence type="ECO:0000256" key="7">
    <source>
        <dbReference type="ARBA" id="ARBA00022737"/>
    </source>
</evidence>
<dbReference type="InterPro" id="IPR003961">
    <property type="entry name" value="FN3_dom"/>
</dbReference>
<dbReference type="CDD" id="cd00063">
    <property type="entry name" value="FN3"/>
    <property type="match status" value="5"/>
</dbReference>
<feature type="compositionally biased region" description="Basic and acidic residues" evidence="15">
    <location>
        <begin position="4082"/>
        <end position="4104"/>
    </location>
</feature>
<evidence type="ECO:0000256" key="6">
    <source>
        <dbReference type="ARBA" id="ARBA00022553"/>
    </source>
</evidence>
<evidence type="ECO:0000256" key="12">
    <source>
        <dbReference type="ARBA" id="ARBA00023242"/>
    </source>
</evidence>
<feature type="region of interest" description="Disordered" evidence="15">
    <location>
        <begin position="401"/>
        <end position="446"/>
    </location>
</feature>
<feature type="compositionally biased region" description="Basic and acidic residues" evidence="15">
    <location>
        <begin position="4274"/>
        <end position="4295"/>
    </location>
</feature>
<evidence type="ECO:0000256" key="2">
    <source>
        <dbReference type="ARBA" id="ARBA00004204"/>
    </source>
</evidence>
<feature type="compositionally biased region" description="Basic residues" evidence="15">
    <location>
        <begin position="3614"/>
        <end position="3625"/>
    </location>
</feature>
<feature type="region of interest" description="Disordered" evidence="15">
    <location>
        <begin position="5428"/>
        <end position="5451"/>
    </location>
</feature>
<evidence type="ECO:0000256" key="13">
    <source>
        <dbReference type="ARBA" id="ARBA00023319"/>
    </source>
</evidence>
<evidence type="ECO:0000313" key="16">
    <source>
        <dbReference type="EnsemblMetazoa" id="MDOA013997-PB"/>
    </source>
</evidence>
<feature type="compositionally biased region" description="Basic and acidic residues" evidence="15">
    <location>
        <begin position="4305"/>
        <end position="4314"/>
    </location>
</feature>
<feature type="region of interest" description="Disordered" evidence="15">
    <location>
        <begin position="2407"/>
        <end position="2467"/>
    </location>
</feature>
<dbReference type="SMART" id="SM00409">
    <property type="entry name" value="IG"/>
    <property type="match status" value="11"/>
</dbReference>
<feature type="compositionally biased region" description="Acidic residues" evidence="15">
    <location>
        <begin position="3885"/>
        <end position="3895"/>
    </location>
</feature>
<feature type="compositionally biased region" description="Basic and acidic residues" evidence="15">
    <location>
        <begin position="939"/>
        <end position="949"/>
    </location>
</feature>
<feature type="compositionally biased region" description="Basic and acidic residues" evidence="15">
    <location>
        <begin position="487"/>
        <end position="507"/>
    </location>
</feature>
<feature type="compositionally biased region" description="Basic and acidic residues" evidence="15">
    <location>
        <begin position="2427"/>
        <end position="2443"/>
    </location>
</feature>
<feature type="compositionally biased region" description="Basic and acidic residues" evidence="15">
    <location>
        <begin position="3600"/>
        <end position="3613"/>
    </location>
</feature>
<feature type="compositionally biased region" description="Basic residues" evidence="15">
    <location>
        <begin position="432"/>
        <end position="441"/>
    </location>
</feature>
<feature type="region of interest" description="Disordered" evidence="15">
    <location>
        <begin position="3885"/>
        <end position="3911"/>
    </location>
</feature>
<feature type="compositionally biased region" description="Basic residues" evidence="15">
    <location>
        <begin position="3243"/>
        <end position="3253"/>
    </location>
</feature>
<dbReference type="GO" id="GO:0005524">
    <property type="term" value="F:ATP binding"/>
    <property type="evidence" value="ECO:0007669"/>
    <property type="project" value="UniProtKB-KW"/>
</dbReference>
<dbReference type="Pfam" id="PF07679">
    <property type="entry name" value="I-set"/>
    <property type="match status" value="11"/>
</dbReference>
<dbReference type="eggNOG" id="KOG0613">
    <property type="taxonomic scope" value="Eukaryota"/>
</dbReference>
<dbReference type="FunFam" id="2.60.40.10:FF:000425">
    <property type="entry name" value="Myosin light chain kinase"/>
    <property type="match status" value="1"/>
</dbReference>
<dbReference type="GO" id="GO:0005634">
    <property type="term" value="C:nucleus"/>
    <property type="evidence" value="ECO:0007669"/>
    <property type="project" value="UniProtKB-SubCell"/>
</dbReference>
<dbReference type="Pfam" id="PF00041">
    <property type="entry name" value="fn3"/>
    <property type="match status" value="5"/>
</dbReference>
<comment type="subcellular location">
    <subcellularLocation>
        <location evidence="2">Cytoplasm</location>
        <location evidence="2">Myofibril</location>
        <location evidence="2">Sarcomere</location>
    </subcellularLocation>
    <subcellularLocation>
        <location evidence="1">Nucleus</location>
    </subcellularLocation>
</comment>
<feature type="region of interest" description="Disordered" evidence="15">
    <location>
        <begin position="4816"/>
        <end position="4848"/>
    </location>
</feature>
<dbReference type="InterPro" id="IPR007110">
    <property type="entry name" value="Ig-like_dom"/>
</dbReference>
<feature type="compositionally biased region" description="Acidic residues" evidence="15">
    <location>
        <begin position="415"/>
        <end position="428"/>
    </location>
</feature>
<dbReference type="FunFam" id="2.60.40.10:FF:000056">
    <property type="entry name" value="twitchin isoform X4"/>
    <property type="match status" value="3"/>
</dbReference>
<evidence type="ECO:0000256" key="15">
    <source>
        <dbReference type="SAM" id="MobiDB-lite"/>
    </source>
</evidence>
<feature type="compositionally biased region" description="Basic and acidic residues" evidence="15">
    <location>
        <begin position="4131"/>
        <end position="4142"/>
    </location>
</feature>
<evidence type="ECO:0000256" key="9">
    <source>
        <dbReference type="ARBA" id="ARBA00022840"/>
    </source>
</evidence>
<feature type="region of interest" description="Disordered" evidence="15">
    <location>
        <begin position="1"/>
        <end position="56"/>
    </location>
</feature>
<evidence type="ECO:0000256" key="14">
    <source>
        <dbReference type="ARBA" id="ARBA00073138"/>
    </source>
</evidence>
<dbReference type="PROSITE" id="PS50853">
    <property type="entry name" value="FN3"/>
    <property type="match status" value="5"/>
</dbReference>
<keyword evidence="8" id="KW-0547">Nucleotide-binding</keyword>
<feature type="compositionally biased region" description="Basic and acidic residues" evidence="15">
    <location>
        <begin position="4904"/>
        <end position="4916"/>
    </location>
</feature>
<feature type="region of interest" description="Disordered" evidence="15">
    <location>
        <begin position="2638"/>
        <end position="2695"/>
    </location>
</feature>
<dbReference type="FunFam" id="2.60.40.10:FF:000107">
    <property type="entry name" value="Myosin, light chain kinase a"/>
    <property type="match status" value="2"/>
</dbReference>
<dbReference type="PANTHER" id="PTHR35971">
    <property type="entry name" value="SI:DKEY-31G6.6"/>
    <property type="match status" value="1"/>
</dbReference>
<feature type="compositionally biased region" description="Basic residues" evidence="15">
    <location>
        <begin position="2023"/>
        <end position="2033"/>
    </location>
</feature>
<dbReference type="InterPro" id="IPR013098">
    <property type="entry name" value="Ig_I-set"/>
</dbReference>
<dbReference type="STRING" id="7370.A0A1I8NDA0"/>
<keyword evidence="12" id="KW-0539">Nucleus</keyword>
<dbReference type="GO" id="GO:0040017">
    <property type="term" value="P:positive regulation of locomotion"/>
    <property type="evidence" value="ECO:0007669"/>
    <property type="project" value="UniProtKB-ARBA"/>
</dbReference>
<dbReference type="GO" id="GO:0005198">
    <property type="term" value="F:structural molecule activity"/>
    <property type="evidence" value="ECO:0007669"/>
    <property type="project" value="UniProtKB-ARBA"/>
</dbReference>
<feature type="region of interest" description="Disordered" evidence="15">
    <location>
        <begin position="3699"/>
        <end position="3834"/>
    </location>
</feature>
<feature type="compositionally biased region" description="Basic residues" evidence="15">
    <location>
        <begin position="1260"/>
        <end position="1270"/>
    </location>
</feature>
<organism evidence="16">
    <name type="scientific">Musca domestica</name>
    <name type="common">House fly</name>
    <dbReference type="NCBI Taxonomy" id="7370"/>
    <lineage>
        <taxon>Eukaryota</taxon>
        <taxon>Metazoa</taxon>
        <taxon>Ecdysozoa</taxon>
        <taxon>Arthropoda</taxon>
        <taxon>Hexapoda</taxon>
        <taxon>Insecta</taxon>
        <taxon>Pterygota</taxon>
        <taxon>Neoptera</taxon>
        <taxon>Endopterygota</taxon>
        <taxon>Diptera</taxon>
        <taxon>Brachycera</taxon>
        <taxon>Muscomorpha</taxon>
        <taxon>Muscoidea</taxon>
        <taxon>Muscidae</taxon>
        <taxon>Musca</taxon>
    </lineage>
</organism>
<feature type="compositionally biased region" description="Basic and acidic residues" evidence="15">
    <location>
        <begin position="4223"/>
        <end position="4262"/>
    </location>
</feature>
<feature type="region of interest" description="Disordered" evidence="15">
    <location>
        <begin position="348"/>
        <end position="370"/>
    </location>
</feature>
<feature type="compositionally biased region" description="Basic and acidic residues" evidence="15">
    <location>
        <begin position="654"/>
        <end position="666"/>
    </location>
</feature>
<feature type="compositionally biased region" description="Basic and acidic residues" evidence="15">
    <location>
        <begin position="4149"/>
        <end position="4168"/>
    </location>
</feature>
<feature type="compositionally biased region" description="Basic and acidic residues" evidence="15">
    <location>
        <begin position="3748"/>
        <end position="3764"/>
    </location>
</feature>
<evidence type="ECO:0000256" key="11">
    <source>
        <dbReference type="ARBA" id="ARBA00023179"/>
    </source>
</evidence>
<feature type="compositionally biased region" description="Basic and acidic residues" evidence="15">
    <location>
        <begin position="2452"/>
        <end position="2467"/>
    </location>
</feature>
<feature type="compositionally biased region" description="Acidic residues" evidence="15">
    <location>
        <begin position="4518"/>
        <end position="4528"/>
    </location>
</feature>
<dbReference type="PANTHER" id="PTHR35971:SF5">
    <property type="entry name" value="OBSCURIN LIKE CYTOSKELETAL ADAPTOR 1"/>
    <property type="match status" value="1"/>
</dbReference>
<feature type="compositionally biased region" description="Basic and acidic residues" evidence="15">
    <location>
        <begin position="1"/>
        <end position="11"/>
    </location>
</feature>
<feature type="compositionally biased region" description="Basic and acidic residues" evidence="15">
    <location>
        <begin position="4503"/>
        <end position="4516"/>
    </location>
</feature>
<feature type="region of interest" description="Disordered" evidence="15">
    <location>
        <begin position="487"/>
        <end position="521"/>
    </location>
</feature>
<feature type="compositionally biased region" description="Basic residues" evidence="15">
    <location>
        <begin position="1584"/>
        <end position="1593"/>
    </location>
</feature>
<feature type="region of interest" description="Disordered" evidence="15">
    <location>
        <begin position="1955"/>
        <end position="1975"/>
    </location>
</feature>
<feature type="compositionally biased region" description="Basic and acidic residues" evidence="15">
    <location>
        <begin position="4674"/>
        <end position="4686"/>
    </location>
</feature>
<feature type="region of interest" description="Disordered" evidence="15">
    <location>
        <begin position="7427"/>
        <end position="7447"/>
    </location>
</feature>
<feature type="region of interest" description="Disordered" evidence="15">
    <location>
        <begin position="79"/>
        <end position="150"/>
    </location>
</feature>
<feature type="region of interest" description="Disordered" evidence="15">
    <location>
        <begin position="1844"/>
        <end position="1869"/>
    </location>
</feature>
<dbReference type="GO" id="GO:0009888">
    <property type="term" value="P:tissue development"/>
    <property type="evidence" value="ECO:0007669"/>
    <property type="project" value="UniProtKB-ARBA"/>
</dbReference>
<feature type="region of interest" description="Disordered" evidence="15">
    <location>
        <begin position="1203"/>
        <end position="1226"/>
    </location>
</feature>
<feature type="compositionally biased region" description="Basic and acidic residues" evidence="15">
    <location>
        <begin position="2533"/>
        <end position="2543"/>
    </location>
</feature>
<feature type="compositionally biased region" description="Basic and acidic residues" evidence="15">
    <location>
        <begin position="3355"/>
        <end position="3371"/>
    </location>
</feature>
<feature type="compositionally biased region" description="Basic and acidic residues" evidence="15">
    <location>
        <begin position="3521"/>
        <end position="3553"/>
    </location>
</feature>
<comment type="similarity">
    <text evidence="3">Belongs to the protein kinase superfamily. CAMK Ser/Thr protein kinase family.</text>
</comment>
<dbReference type="InterPro" id="IPR013783">
    <property type="entry name" value="Ig-like_fold"/>
</dbReference>
<dbReference type="GO" id="GO:0007517">
    <property type="term" value="P:muscle organ development"/>
    <property type="evidence" value="ECO:0007669"/>
    <property type="project" value="UniProtKB-ARBA"/>
</dbReference>
<dbReference type="InterPro" id="IPR036116">
    <property type="entry name" value="FN3_sf"/>
</dbReference>